<feature type="active site" description="Charge relay system" evidence="3">
    <location>
        <position position="217"/>
    </location>
</feature>
<reference evidence="7" key="1">
    <citation type="journal article" date="2012" name="PLoS Genet.">
        <title>The genomes of the fungal plant pathogens Cladosporium fulvum and Dothistroma septosporum reveal adaptation to different hosts and lifestyles but also signatures of common ancestry.</title>
        <authorList>
            <person name="de Wit P.J.G.M."/>
            <person name="van der Burgt A."/>
            <person name="Oekmen B."/>
            <person name="Stergiopoulos I."/>
            <person name="Abd-Elsalam K.A."/>
            <person name="Aerts A.L."/>
            <person name="Bahkali A.H."/>
            <person name="Beenen H.G."/>
            <person name="Chettri P."/>
            <person name="Cox M.P."/>
            <person name="Datema E."/>
            <person name="de Vries R.P."/>
            <person name="Dhillon B."/>
            <person name="Ganley A.R."/>
            <person name="Griffiths S.A."/>
            <person name="Guo Y."/>
            <person name="Hamelin R.C."/>
            <person name="Henrissat B."/>
            <person name="Kabir M.S."/>
            <person name="Jashni M.K."/>
            <person name="Kema G."/>
            <person name="Klaubauf S."/>
            <person name="Lapidus A."/>
            <person name="Levasseur A."/>
            <person name="Lindquist E."/>
            <person name="Mehrabi R."/>
            <person name="Ohm R.A."/>
            <person name="Owen T.J."/>
            <person name="Salamov A."/>
            <person name="Schwelm A."/>
            <person name="Schijlen E."/>
            <person name="Sun H."/>
            <person name="van den Burg H.A."/>
            <person name="van Ham R.C.H.J."/>
            <person name="Zhang S."/>
            <person name="Goodwin S.B."/>
            <person name="Grigoriev I.V."/>
            <person name="Collemare J."/>
            <person name="Bradshaw R.E."/>
        </authorList>
    </citation>
    <scope>NUCLEOTIDE SEQUENCE [LARGE SCALE GENOMIC DNA]</scope>
    <source>
        <strain evidence="7">NZE10 / CBS 128990</strain>
    </source>
</reference>
<organism evidence="6 7">
    <name type="scientific">Dothistroma septosporum (strain NZE10 / CBS 128990)</name>
    <name type="common">Red band needle blight fungus</name>
    <name type="synonym">Mycosphaerella pini</name>
    <dbReference type="NCBI Taxonomy" id="675120"/>
    <lineage>
        <taxon>Eukaryota</taxon>
        <taxon>Fungi</taxon>
        <taxon>Dikarya</taxon>
        <taxon>Ascomycota</taxon>
        <taxon>Pezizomycotina</taxon>
        <taxon>Dothideomycetes</taxon>
        <taxon>Dothideomycetidae</taxon>
        <taxon>Mycosphaerellales</taxon>
        <taxon>Mycosphaerellaceae</taxon>
        <taxon>Dothistroma</taxon>
    </lineage>
</organism>
<dbReference type="STRING" id="675120.M2YIE9"/>
<dbReference type="EMBL" id="KB446546">
    <property type="protein sequence ID" value="EME38720.1"/>
    <property type="molecule type" value="Genomic_DNA"/>
</dbReference>
<keyword evidence="7" id="KW-1185">Reference proteome</keyword>
<dbReference type="Proteomes" id="UP000016933">
    <property type="component" value="Unassembled WGS sequence"/>
</dbReference>
<sequence length="566" mass="62430">MMLIQTVPLPRGSETFEKKRQELVKELHDSIPKQYHLPETFAEAPPLDVTDVPRTCGILNSSEIGITEDYDATSLAQAIASKKLTAVSVATAFAKRAAIAHQLTCCLTQFFKDEAIERAKYLDDYLAKHGKPIGPLHGVPISVKEHMAIAGHYSSYGYLSTRVYDDKDSLMIKILRDAGAVFYVKTNQPQGIMHLESDGFLGRVNNPYDSNLSAGGSTGGEAALIAMRGSILGIGTDIGGSIRGPAAFCGIFGFKPTTYTLTMKDFLPSGFAAELNVLCSTGPMARSLRDMDLFIRILKCSDQHLHDPRIIPLPWTGLDAPIKKPTKIGIMINDGVITPQPPVLEALQWVQKRLAGNENFILKPYRPYNTAEAMKMIGEAYWPDAGLGTKQALAATGEPMHPLTKTVLSNVTSSFTDPYGPEREKTATEISDARVARDAFRCAFVEDWNHQDIDVVLAPCFVGPASKHDTAYYWNYTALWNWVDYPAVVLPTPVKAKSSEVQRYEDGYEPLGEKCKHVKQMWEEGGFKGAPVNVQIVGRRYCDNELFGVLGQLQEVCHFQMDCKVA</sequence>
<feature type="binding site" evidence="4">
    <location>
        <position position="192"/>
    </location>
    <ligand>
        <name>substrate</name>
    </ligand>
</feature>
<feature type="active site" description="Acyl-ester intermediate" evidence="3">
    <location>
        <position position="241"/>
    </location>
</feature>
<dbReference type="Pfam" id="PF01425">
    <property type="entry name" value="Amidase"/>
    <property type="match status" value="1"/>
</dbReference>
<evidence type="ECO:0000313" key="6">
    <source>
        <dbReference type="EMBL" id="EME38720.1"/>
    </source>
</evidence>
<dbReference type="AlphaFoldDB" id="M2YIE9"/>
<dbReference type="InterPro" id="IPR023631">
    <property type="entry name" value="Amidase_dom"/>
</dbReference>
<dbReference type="PANTHER" id="PTHR46072">
    <property type="entry name" value="AMIDASE-RELATED-RELATED"/>
    <property type="match status" value="1"/>
</dbReference>
<dbReference type="GO" id="GO:0016787">
    <property type="term" value="F:hydrolase activity"/>
    <property type="evidence" value="ECO:0007669"/>
    <property type="project" value="UniProtKB-KW"/>
</dbReference>
<dbReference type="HOGENOM" id="CLU_009600_9_2_1"/>
<evidence type="ECO:0000256" key="1">
    <source>
        <dbReference type="ARBA" id="ARBA00009199"/>
    </source>
</evidence>
<protein>
    <recommendedName>
        <fullName evidence="5">Amidase domain-containing protein</fullName>
    </recommendedName>
</protein>
<dbReference type="PANTHER" id="PTHR46072:SF4">
    <property type="entry name" value="AMIDASE C550.07-RELATED"/>
    <property type="match status" value="1"/>
</dbReference>
<evidence type="ECO:0000256" key="4">
    <source>
        <dbReference type="PIRSR" id="PIRSR001221-2"/>
    </source>
</evidence>
<dbReference type="InterPro" id="IPR036928">
    <property type="entry name" value="AS_sf"/>
</dbReference>
<evidence type="ECO:0000259" key="5">
    <source>
        <dbReference type="Pfam" id="PF01425"/>
    </source>
</evidence>
<gene>
    <name evidence="6" type="ORF">DOTSEDRAFT_160346</name>
</gene>
<feature type="binding site" evidence="4">
    <location>
        <position position="217"/>
    </location>
    <ligand>
        <name>substrate</name>
    </ligand>
</feature>
<accession>M2YIE9</accession>
<evidence type="ECO:0000313" key="7">
    <source>
        <dbReference type="Proteomes" id="UP000016933"/>
    </source>
</evidence>
<dbReference type="eggNOG" id="KOG1212">
    <property type="taxonomic scope" value="Eukaryota"/>
</dbReference>
<comment type="similarity">
    <text evidence="1">Belongs to the amidase family.</text>
</comment>
<keyword evidence="2" id="KW-0378">Hydrolase</keyword>
<feature type="binding site" evidence="4">
    <location>
        <begin position="238"/>
        <end position="241"/>
    </location>
    <ligand>
        <name>substrate</name>
    </ligand>
</feature>
<dbReference type="PIRSF" id="PIRSF001221">
    <property type="entry name" value="Amidase_fungi"/>
    <property type="match status" value="1"/>
</dbReference>
<feature type="domain" description="Amidase" evidence="5">
    <location>
        <begin position="90"/>
        <end position="546"/>
    </location>
</feature>
<name>M2YIE9_DOTSN</name>
<evidence type="ECO:0000256" key="2">
    <source>
        <dbReference type="ARBA" id="ARBA00022801"/>
    </source>
</evidence>
<dbReference type="OrthoDB" id="6428749at2759"/>
<dbReference type="OMA" id="RRAYWPD"/>
<dbReference type="SUPFAM" id="SSF75304">
    <property type="entry name" value="Amidase signature (AS) enzymes"/>
    <property type="match status" value="1"/>
</dbReference>
<dbReference type="Gene3D" id="3.90.1300.10">
    <property type="entry name" value="Amidase signature (AS) domain"/>
    <property type="match status" value="1"/>
</dbReference>
<reference evidence="6 7" key="2">
    <citation type="journal article" date="2012" name="PLoS Pathog.">
        <title>Diverse lifestyles and strategies of plant pathogenesis encoded in the genomes of eighteen Dothideomycetes fungi.</title>
        <authorList>
            <person name="Ohm R.A."/>
            <person name="Feau N."/>
            <person name="Henrissat B."/>
            <person name="Schoch C.L."/>
            <person name="Horwitz B.A."/>
            <person name="Barry K.W."/>
            <person name="Condon B.J."/>
            <person name="Copeland A.C."/>
            <person name="Dhillon B."/>
            <person name="Glaser F."/>
            <person name="Hesse C.N."/>
            <person name="Kosti I."/>
            <person name="LaButti K."/>
            <person name="Lindquist E.A."/>
            <person name="Lucas S."/>
            <person name="Salamov A.A."/>
            <person name="Bradshaw R.E."/>
            <person name="Ciuffetti L."/>
            <person name="Hamelin R.C."/>
            <person name="Kema G.H.J."/>
            <person name="Lawrence C."/>
            <person name="Scott J.A."/>
            <person name="Spatafora J.W."/>
            <person name="Turgeon B.G."/>
            <person name="de Wit P.J.G.M."/>
            <person name="Zhong S."/>
            <person name="Goodwin S.B."/>
            <person name="Grigoriev I.V."/>
        </authorList>
    </citation>
    <scope>NUCLEOTIDE SEQUENCE [LARGE SCALE GENOMIC DNA]</scope>
    <source>
        <strain evidence="7">NZE10 / CBS 128990</strain>
    </source>
</reference>
<evidence type="ECO:0000256" key="3">
    <source>
        <dbReference type="PIRSR" id="PIRSR001221-1"/>
    </source>
</evidence>
<proteinExistence type="inferred from homology"/>
<feature type="active site" description="Charge relay system" evidence="3">
    <location>
        <position position="144"/>
    </location>
</feature>